<reference evidence="1 2" key="1">
    <citation type="submission" date="2016-03" db="EMBL/GenBank/DDBJ databases">
        <title>Comparative genomics of the ectomycorrhizal sister species Rhizopogon vinicolor and Rhizopogon vesiculosus (Basidiomycota: Boletales) reveals a divergence of the mating type B locus.</title>
        <authorList>
            <person name="Mujic A.B."/>
            <person name="Kuo A."/>
            <person name="Tritt A."/>
            <person name="Lipzen A."/>
            <person name="Chen C."/>
            <person name="Johnson J."/>
            <person name="Sharma A."/>
            <person name="Barry K."/>
            <person name="Grigoriev I.V."/>
            <person name="Spatafora J.W."/>
        </authorList>
    </citation>
    <scope>NUCLEOTIDE SEQUENCE [LARGE SCALE GENOMIC DNA]</scope>
    <source>
        <strain evidence="1 2">AM-OR11-056</strain>
    </source>
</reference>
<dbReference type="EMBL" id="LVVM01002120">
    <property type="protein sequence ID" value="OJA17291.1"/>
    <property type="molecule type" value="Genomic_DNA"/>
</dbReference>
<gene>
    <name evidence="1" type="ORF">AZE42_13673</name>
</gene>
<evidence type="ECO:0000313" key="1">
    <source>
        <dbReference type="EMBL" id="OJA17291.1"/>
    </source>
</evidence>
<protein>
    <submittedName>
        <fullName evidence="1">Uncharacterized protein</fullName>
    </submittedName>
</protein>
<dbReference type="Proteomes" id="UP000183567">
    <property type="component" value="Unassembled WGS sequence"/>
</dbReference>
<comment type="caution">
    <text evidence="1">The sequence shown here is derived from an EMBL/GenBank/DDBJ whole genome shotgun (WGS) entry which is preliminary data.</text>
</comment>
<accession>A0A1J8QBG0</accession>
<evidence type="ECO:0000313" key="2">
    <source>
        <dbReference type="Proteomes" id="UP000183567"/>
    </source>
</evidence>
<dbReference type="AlphaFoldDB" id="A0A1J8QBG0"/>
<keyword evidence="2" id="KW-1185">Reference proteome</keyword>
<sequence length="76" mass="8421">MSYFIPDPIENSLHNLTLSLSRKKGRILLVDPDPGHPPSEHRNSQCTYEVHFACKFVEGAQLEMVNAALLNAASSL</sequence>
<organism evidence="1 2">
    <name type="scientific">Rhizopogon vesiculosus</name>
    <dbReference type="NCBI Taxonomy" id="180088"/>
    <lineage>
        <taxon>Eukaryota</taxon>
        <taxon>Fungi</taxon>
        <taxon>Dikarya</taxon>
        <taxon>Basidiomycota</taxon>
        <taxon>Agaricomycotina</taxon>
        <taxon>Agaricomycetes</taxon>
        <taxon>Agaricomycetidae</taxon>
        <taxon>Boletales</taxon>
        <taxon>Suillineae</taxon>
        <taxon>Rhizopogonaceae</taxon>
        <taxon>Rhizopogon</taxon>
    </lineage>
</organism>
<name>A0A1J8QBG0_9AGAM</name>
<proteinExistence type="predicted"/>